<evidence type="ECO:0000313" key="2">
    <source>
        <dbReference type="EMBL" id="AEB09140.1"/>
    </source>
</evidence>
<reference evidence="2 3" key="1">
    <citation type="journal article" date="2011" name="Stand. Genomic Sci.">
        <title>Complete genome sequence of the acetate-degrading sulfate reducer Desulfobacca acetoxidans type strain (ASRB2).</title>
        <authorList>
            <person name="Goker M."/>
            <person name="Teshima H."/>
            <person name="Lapidus A."/>
            <person name="Nolan M."/>
            <person name="Lucas S."/>
            <person name="Hammon N."/>
            <person name="Deshpande S."/>
            <person name="Cheng J.F."/>
            <person name="Tapia R."/>
            <person name="Han C."/>
            <person name="Goodwin L."/>
            <person name="Pitluck S."/>
            <person name="Huntemann M."/>
            <person name="Liolios K."/>
            <person name="Ivanova N."/>
            <person name="Pagani I."/>
            <person name="Mavromatis K."/>
            <person name="Ovchinikova G."/>
            <person name="Pati A."/>
            <person name="Chen A."/>
            <person name="Palaniappan K."/>
            <person name="Land M."/>
            <person name="Hauser L."/>
            <person name="Brambilla E.M."/>
            <person name="Rohde M."/>
            <person name="Spring S."/>
            <person name="Detter J.C."/>
            <person name="Woyke T."/>
            <person name="Bristow J."/>
            <person name="Eisen J.A."/>
            <person name="Markowitz V."/>
            <person name="Hugenholtz P."/>
            <person name="Kyrpides N.C."/>
            <person name="Klenk H.P."/>
        </authorList>
    </citation>
    <scope>NUCLEOTIDE SEQUENCE [LARGE SCALE GENOMIC DNA]</scope>
    <source>
        <strain evidence="3">ATCC 700848 / DSM 11109 / ASRB2</strain>
    </source>
</reference>
<sequence length="162" mass="18625">MISGRNDDDRERPDWRAIDRIRDRSRHRRVEPKPPGGRKQEEKIRREVLKQAEALFGGKQQRPEYKKAAAELADHRATPHFSALAAKFLAAYGLPEDWRALMLFLDYPESTVIVEAVHRLQQLAPTQTMTEIQGFKGKLRTLSLISPFPEVREQAEATLAKL</sequence>
<dbReference type="OrthoDB" id="9785617at2"/>
<feature type="region of interest" description="Disordered" evidence="1">
    <location>
        <begin position="23"/>
        <end position="44"/>
    </location>
</feature>
<dbReference type="HOGENOM" id="CLU_1632712_0_0_7"/>
<dbReference type="Proteomes" id="UP000000483">
    <property type="component" value="Chromosome"/>
</dbReference>
<proteinExistence type="predicted"/>
<dbReference type="STRING" id="880072.Desac_1283"/>
<dbReference type="RefSeq" id="WP_013706252.1">
    <property type="nucleotide sequence ID" value="NC_015388.1"/>
</dbReference>
<organism evidence="2 3">
    <name type="scientific">Desulfobacca acetoxidans (strain ATCC 700848 / DSM 11109 / ASRB2)</name>
    <dbReference type="NCBI Taxonomy" id="880072"/>
    <lineage>
        <taxon>Bacteria</taxon>
        <taxon>Pseudomonadati</taxon>
        <taxon>Thermodesulfobacteriota</taxon>
        <taxon>Desulfobaccia</taxon>
        <taxon>Desulfobaccales</taxon>
        <taxon>Desulfobaccaceae</taxon>
        <taxon>Desulfobacca</taxon>
    </lineage>
</organism>
<name>F2NCK6_DESAR</name>
<reference evidence="3" key="2">
    <citation type="submission" date="2011-03" db="EMBL/GenBank/DDBJ databases">
        <title>The complete genome of Desulfobacca acetoxidans DSM 11109.</title>
        <authorList>
            <consortium name="US DOE Joint Genome Institute (JGI-PGF)"/>
            <person name="Lucas S."/>
            <person name="Copeland A."/>
            <person name="Lapidus A."/>
            <person name="Bruce D."/>
            <person name="Goodwin L."/>
            <person name="Pitluck S."/>
            <person name="Peters L."/>
            <person name="Kyrpides N."/>
            <person name="Mavromatis K."/>
            <person name="Ivanova N."/>
            <person name="Ovchinnikova G."/>
            <person name="Teshima H."/>
            <person name="Detter J.C."/>
            <person name="Han C."/>
            <person name="Land M."/>
            <person name="Hauser L."/>
            <person name="Markowitz V."/>
            <person name="Cheng J.-F."/>
            <person name="Hugenholtz P."/>
            <person name="Woyke T."/>
            <person name="Wu D."/>
            <person name="Spring S."/>
            <person name="Schueler E."/>
            <person name="Brambilla E."/>
            <person name="Klenk H.-P."/>
            <person name="Eisen J.A."/>
        </authorList>
    </citation>
    <scope>NUCLEOTIDE SEQUENCE [LARGE SCALE GENOMIC DNA]</scope>
    <source>
        <strain evidence="3">ATCC 700848 / DSM 11109 / ASRB2</strain>
    </source>
</reference>
<accession>F2NCK6</accession>
<dbReference type="EMBL" id="CP002629">
    <property type="protein sequence ID" value="AEB09140.1"/>
    <property type="molecule type" value="Genomic_DNA"/>
</dbReference>
<evidence type="ECO:0000313" key="3">
    <source>
        <dbReference type="Proteomes" id="UP000000483"/>
    </source>
</evidence>
<protein>
    <submittedName>
        <fullName evidence="2">Uncharacterized protein</fullName>
    </submittedName>
</protein>
<dbReference type="AlphaFoldDB" id="F2NCK6"/>
<keyword evidence="3" id="KW-1185">Reference proteome</keyword>
<gene>
    <name evidence="2" type="ordered locus">Desac_1283</name>
</gene>
<dbReference type="eggNOG" id="ENOG50334ER">
    <property type="taxonomic scope" value="Bacteria"/>
</dbReference>
<evidence type="ECO:0000256" key="1">
    <source>
        <dbReference type="SAM" id="MobiDB-lite"/>
    </source>
</evidence>
<dbReference type="KEGG" id="dao:Desac_1283"/>